<proteinExistence type="predicted"/>
<dbReference type="EMBL" id="JBBJCI010000034">
    <property type="protein sequence ID" value="KAK7253780.1"/>
    <property type="molecule type" value="Genomic_DNA"/>
</dbReference>
<organism evidence="1 2">
    <name type="scientific">Aureococcus anophagefferens</name>
    <name type="common">Harmful bloom alga</name>
    <dbReference type="NCBI Taxonomy" id="44056"/>
    <lineage>
        <taxon>Eukaryota</taxon>
        <taxon>Sar</taxon>
        <taxon>Stramenopiles</taxon>
        <taxon>Ochrophyta</taxon>
        <taxon>Pelagophyceae</taxon>
        <taxon>Pelagomonadales</taxon>
        <taxon>Pelagomonadaceae</taxon>
        <taxon>Aureococcus</taxon>
    </lineage>
</organism>
<protein>
    <recommendedName>
        <fullName evidence="3">Exostosin GT47 domain-containing protein</fullName>
    </recommendedName>
</protein>
<evidence type="ECO:0000313" key="2">
    <source>
        <dbReference type="Proteomes" id="UP001363151"/>
    </source>
</evidence>
<evidence type="ECO:0008006" key="3">
    <source>
        <dbReference type="Google" id="ProtNLM"/>
    </source>
</evidence>
<reference evidence="1 2" key="1">
    <citation type="submission" date="2024-03" db="EMBL/GenBank/DDBJ databases">
        <title>Aureococcus anophagefferens CCMP1851 and Kratosvirus quantuckense: Draft genome of a second virus-susceptible host strain in the model system.</title>
        <authorList>
            <person name="Chase E."/>
            <person name="Truchon A.R."/>
            <person name="Schepens W."/>
            <person name="Wilhelm S.W."/>
        </authorList>
    </citation>
    <scope>NUCLEOTIDE SEQUENCE [LARGE SCALE GENOMIC DNA]</scope>
    <source>
        <strain evidence="1 2">CCMP1851</strain>
    </source>
</reference>
<dbReference type="Proteomes" id="UP001363151">
    <property type="component" value="Unassembled WGS sequence"/>
</dbReference>
<sequence length="459" mass="48460">MAATAAAAPSDAEPLLAAGDPHVVLNKAGVIVRAGVSKSSALVGEVGLDGMVAVDAYAKDERGTVRLRLASPRGWVSAKLLRPLSVVEAVGRSGASLVVVYAVNAKVGAKWYYGWLRDVLLADVDAVFVPVGDDFFGEAGRRRAAWLPANGDDRVAARARLLAGAARCLVVWNDFEHDRSVVERFVDAAPCPLALFHVGDERTSDALAAWEPSWPGREKSDSKFASTGVSWPEAIRADFEALEREDPAAAKAADLRRLYGKCGCVLRCYRDEAYGDLGNVLAVPLGYKTGFRKPPGGAARTNAWAFAGQGTKSSRRAMLGALGALPGTRASHVSEALDWDAPGNLATDAYARLLASAALAPCPVGWIHPDSFRLYEALECGCLPVVERPAYFAALLGDDLAGSLVAATAGWDAADVSRLAALLADGAALEARRARCAAAWAAKKVSLGRDVRAHLDRYL</sequence>
<gene>
    <name evidence="1" type="ORF">SO694_00002563</name>
</gene>
<name>A0ABR1GCZ6_AURAN</name>
<evidence type="ECO:0000313" key="1">
    <source>
        <dbReference type="EMBL" id="KAK7253780.1"/>
    </source>
</evidence>
<keyword evidence="2" id="KW-1185">Reference proteome</keyword>
<accession>A0ABR1GCZ6</accession>
<comment type="caution">
    <text evidence="1">The sequence shown here is derived from an EMBL/GenBank/DDBJ whole genome shotgun (WGS) entry which is preliminary data.</text>
</comment>